<evidence type="ECO:0000313" key="2">
    <source>
        <dbReference type="Proteomes" id="UP000003763"/>
    </source>
</evidence>
<gene>
    <name evidence="1" type="ORF">HMPREF9469_05547</name>
</gene>
<evidence type="ECO:0008006" key="3">
    <source>
        <dbReference type="Google" id="ProtNLM"/>
    </source>
</evidence>
<dbReference type="EMBL" id="ADLJ01000051">
    <property type="protein sequence ID" value="EHE95716.1"/>
    <property type="molecule type" value="Genomic_DNA"/>
</dbReference>
<protein>
    <recommendedName>
        <fullName evidence="3">Arc-like DNA binding domain-containing protein</fullName>
    </recommendedName>
</protein>
<dbReference type="InterPro" id="IPR013321">
    <property type="entry name" value="Arc_rbn_hlx_hlx"/>
</dbReference>
<dbReference type="HOGENOM" id="CLU_156623_2_1_9"/>
<dbReference type="AlphaFoldDB" id="G5HSI5"/>
<proteinExistence type="predicted"/>
<sequence>MATNKRVFTLRLSDEVFDKIGILATNEHRSLTNYIEYVLIHHLEQIEEEHGEIQLKQTEKE</sequence>
<dbReference type="Gene3D" id="1.10.1220.10">
    <property type="entry name" value="Met repressor-like"/>
    <property type="match status" value="1"/>
</dbReference>
<dbReference type="GO" id="GO:0006355">
    <property type="term" value="P:regulation of DNA-templated transcription"/>
    <property type="evidence" value="ECO:0007669"/>
    <property type="project" value="InterPro"/>
</dbReference>
<accession>G5HSI5</accession>
<reference evidence="1 2" key="1">
    <citation type="submission" date="2011-08" db="EMBL/GenBank/DDBJ databases">
        <title>The Genome Sequence of Clostridium citroniae WAL-17108.</title>
        <authorList>
            <consortium name="The Broad Institute Genome Sequencing Platform"/>
            <person name="Earl A."/>
            <person name="Ward D."/>
            <person name="Feldgarden M."/>
            <person name="Gevers D."/>
            <person name="Finegold S.M."/>
            <person name="Summanen P.H."/>
            <person name="Molitoris D.R."/>
            <person name="Vaisanen M.L."/>
            <person name="Daigneault M."/>
            <person name="Allen-Vercoe E."/>
            <person name="Young S.K."/>
            <person name="Zeng Q."/>
            <person name="Gargeya S."/>
            <person name="Fitzgerald M."/>
            <person name="Haas B."/>
            <person name="Abouelleil A."/>
            <person name="Alvarado L."/>
            <person name="Arachchi H.M."/>
            <person name="Berlin A."/>
            <person name="Brown A."/>
            <person name="Chapman S.B."/>
            <person name="Chen Z."/>
            <person name="Dunbar C."/>
            <person name="Freedman E."/>
            <person name="Gearin G."/>
            <person name="Gellesch M."/>
            <person name="Goldberg J."/>
            <person name="Griggs A."/>
            <person name="Gujja S."/>
            <person name="Heiman D."/>
            <person name="Howarth C."/>
            <person name="Larson L."/>
            <person name="Lui A."/>
            <person name="MacDonald P.J.P."/>
            <person name="Montmayeur A."/>
            <person name="Murphy C."/>
            <person name="Neiman D."/>
            <person name="Pearson M."/>
            <person name="Priest M."/>
            <person name="Roberts A."/>
            <person name="Saif S."/>
            <person name="Shea T."/>
            <person name="Shenoy N."/>
            <person name="Sisk P."/>
            <person name="Stolte C."/>
            <person name="Sykes S."/>
            <person name="Wortman J."/>
            <person name="Nusbaum C."/>
            <person name="Birren B."/>
        </authorList>
    </citation>
    <scope>NUCLEOTIDE SEQUENCE [LARGE SCALE GENOMIC DNA]</scope>
    <source>
        <strain evidence="1 2">WAL-17108</strain>
    </source>
</reference>
<dbReference type="RefSeq" id="WP_007870284.1">
    <property type="nucleotide sequence ID" value="NZ_JH376431.1"/>
</dbReference>
<dbReference type="InterPro" id="IPR010985">
    <property type="entry name" value="Ribbon_hlx_hlx"/>
</dbReference>
<dbReference type="SUPFAM" id="SSF47598">
    <property type="entry name" value="Ribbon-helix-helix"/>
    <property type="match status" value="1"/>
</dbReference>
<comment type="caution">
    <text evidence="1">The sequence shown here is derived from an EMBL/GenBank/DDBJ whole genome shotgun (WGS) entry which is preliminary data.</text>
</comment>
<name>G5HSI5_9FIRM</name>
<dbReference type="Proteomes" id="UP000003763">
    <property type="component" value="Unassembled WGS sequence"/>
</dbReference>
<dbReference type="eggNOG" id="ENOG503362J">
    <property type="taxonomic scope" value="Bacteria"/>
</dbReference>
<evidence type="ECO:0000313" key="1">
    <source>
        <dbReference type="EMBL" id="EHE95716.1"/>
    </source>
</evidence>
<organism evidence="1 2">
    <name type="scientific">[Clostridium] citroniae WAL-17108</name>
    <dbReference type="NCBI Taxonomy" id="742733"/>
    <lineage>
        <taxon>Bacteria</taxon>
        <taxon>Bacillati</taxon>
        <taxon>Bacillota</taxon>
        <taxon>Clostridia</taxon>
        <taxon>Lachnospirales</taxon>
        <taxon>Lachnospiraceae</taxon>
        <taxon>Enterocloster</taxon>
    </lineage>
</organism>